<dbReference type="Pfam" id="PF00001">
    <property type="entry name" value="7tm_1"/>
    <property type="match status" value="1"/>
</dbReference>
<evidence type="ECO:0000259" key="10">
    <source>
        <dbReference type="PROSITE" id="PS50262"/>
    </source>
</evidence>
<keyword evidence="3 9" id="KW-0812">Transmembrane</keyword>
<dbReference type="GO" id="GO:0005886">
    <property type="term" value="C:plasma membrane"/>
    <property type="evidence" value="ECO:0007669"/>
    <property type="project" value="UniProtKB-SubCell"/>
</dbReference>
<reference evidence="11 12" key="1">
    <citation type="submission" date="2020-06" db="EMBL/GenBank/DDBJ databases">
        <authorList>
            <person name="Li R."/>
            <person name="Bekaert M."/>
        </authorList>
    </citation>
    <scope>NUCLEOTIDE SEQUENCE [LARGE SCALE GENOMIC DNA]</scope>
    <source>
        <strain evidence="12">wild</strain>
    </source>
</reference>
<evidence type="ECO:0000256" key="4">
    <source>
        <dbReference type="ARBA" id="ARBA00022989"/>
    </source>
</evidence>
<dbReference type="PANTHER" id="PTHR24230">
    <property type="entry name" value="G-PROTEIN COUPLED RECEPTOR"/>
    <property type="match status" value="1"/>
</dbReference>
<keyword evidence="12" id="KW-1185">Reference proteome</keyword>
<dbReference type="SUPFAM" id="SSF81321">
    <property type="entry name" value="Family A G protein-coupled receptor-like"/>
    <property type="match status" value="1"/>
</dbReference>
<evidence type="ECO:0000256" key="1">
    <source>
        <dbReference type="ARBA" id="ARBA00004651"/>
    </source>
</evidence>
<name>A0A6J8EH47_MYTCO</name>
<evidence type="ECO:0000256" key="9">
    <source>
        <dbReference type="SAM" id="Phobius"/>
    </source>
</evidence>
<feature type="transmembrane region" description="Helical" evidence="9">
    <location>
        <begin position="99"/>
        <end position="120"/>
    </location>
</feature>
<evidence type="ECO:0000256" key="5">
    <source>
        <dbReference type="ARBA" id="ARBA00023040"/>
    </source>
</evidence>
<evidence type="ECO:0000256" key="2">
    <source>
        <dbReference type="ARBA" id="ARBA00022475"/>
    </source>
</evidence>
<evidence type="ECO:0000256" key="7">
    <source>
        <dbReference type="ARBA" id="ARBA00023170"/>
    </source>
</evidence>
<dbReference type="EMBL" id="CACVKT020008964">
    <property type="protein sequence ID" value="CAC5418965.1"/>
    <property type="molecule type" value="Genomic_DNA"/>
</dbReference>
<sequence>MGKCGNNSFLLYNSSSDDLCKSDYSKVTKWIALLEMIGIISLNLTVIILLARRDKHSRMTFFVQHLAVADLSVGLLYVMPECIFDKFLDSWEKYSCLIFYGYFTNLVINASTFLILVLTVDRLFVIVRPVSSSKTGKMYRYGLIMTAWGFAVLLAIPYVFHITYYYGFKDGIDGYICQHNFGNGIYAVVIGEVFISIVIPVCVITFCYVWMIHVIWRREKSSNFITLKQPQQLHGKY</sequence>
<evidence type="ECO:0000256" key="3">
    <source>
        <dbReference type="ARBA" id="ARBA00022692"/>
    </source>
</evidence>
<feature type="transmembrane region" description="Helical" evidence="9">
    <location>
        <begin position="141"/>
        <end position="165"/>
    </location>
</feature>
<dbReference type="GO" id="GO:0008528">
    <property type="term" value="F:G protein-coupled peptide receptor activity"/>
    <property type="evidence" value="ECO:0007669"/>
    <property type="project" value="TreeGrafter"/>
</dbReference>
<dbReference type="PROSITE" id="PS50262">
    <property type="entry name" value="G_PROTEIN_RECEP_F1_2"/>
    <property type="match status" value="1"/>
</dbReference>
<evidence type="ECO:0000256" key="6">
    <source>
        <dbReference type="ARBA" id="ARBA00023136"/>
    </source>
</evidence>
<keyword evidence="8" id="KW-0807">Transducer</keyword>
<evidence type="ECO:0000256" key="8">
    <source>
        <dbReference type="ARBA" id="ARBA00023224"/>
    </source>
</evidence>
<dbReference type="InterPro" id="IPR000276">
    <property type="entry name" value="GPCR_Rhodpsn"/>
</dbReference>
<dbReference type="OrthoDB" id="6093399at2759"/>
<feature type="transmembrane region" description="Helical" evidence="9">
    <location>
        <begin position="185"/>
        <end position="211"/>
    </location>
</feature>
<dbReference type="Proteomes" id="UP000507470">
    <property type="component" value="Unassembled WGS sequence"/>
</dbReference>
<dbReference type="AlphaFoldDB" id="A0A6J8EH47"/>
<keyword evidence="4 9" id="KW-1133">Transmembrane helix</keyword>
<protein>
    <submittedName>
        <fullName evidence="11">NPSR1</fullName>
    </submittedName>
</protein>
<keyword evidence="7" id="KW-0675">Receptor</keyword>
<dbReference type="PRINTS" id="PR00237">
    <property type="entry name" value="GPCRRHODOPSN"/>
</dbReference>
<dbReference type="InterPro" id="IPR017452">
    <property type="entry name" value="GPCR_Rhodpsn_7TM"/>
</dbReference>
<dbReference type="GO" id="GO:0007218">
    <property type="term" value="P:neuropeptide signaling pathway"/>
    <property type="evidence" value="ECO:0007669"/>
    <property type="project" value="TreeGrafter"/>
</dbReference>
<keyword evidence="6 9" id="KW-0472">Membrane</keyword>
<gene>
    <name evidence="11" type="ORF">MCOR_51357</name>
</gene>
<feature type="domain" description="G-protein coupled receptors family 1 profile" evidence="10">
    <location>
        <begin position="42"/>
        <end position="237"/>
    </location>
</feature>
<proteinExistence type="predicted"/>
<evidence type="ECO:0000313" key="12">
    <source>
        <dbReference type="Proteomes" id="UP000507470"/>
    </source>
</evidence>
<keyword evidence="2" id="KW-1003">Cell membrane</keyword>
<feature type="transmembrane region" description="Helical" evidence="9">
    <location>
        <begin position="30"/>
        <end position="50"/>
    </location>
</feature>
<comment type="subcellular location">
    <subcellularLocation>
        <location evidence="1">Cell membrane</location>
        <topology evidence="1">Multi-pass membrane protein</topology>
    </subcellularLocation>
</comment>
<accession>A0A6J8EH47</accession>
<feature type="transmembrane region" description="Helical" evidence="9">
    <location>
        <begin position="62"/>
        <end position="79"/>
    </location>
</feature>
<evidence type="ECO:0000313" key="11">
    <source>
        <dbReference type="EMBL" id="CAC5418965.1"/>
    </source>
</evidence>
<keyword evidence="5" id="KW-0297">G-protein coupled receptor</keyword>
<dbReference type="Gene3D" id="1.20.1070.10">
    <property type="entry name" value="Rhodopsin 7-helix transmembrane proteins"/>
    <property type="match status" value="1"/>
</dbReference>
<organism evidence="11 12">
    <name type="scientific">Mytilus coruscus</name>
    <name type="common">Sea mussel</name>
    <dbReference type="NCBI Taxonomy" id="42192"/>
    <lineage>
        <taxon>Eukaryota</taxon>
        <taxon>Metazoa</taxon>
        <taxon>Spiralia</taxon>
        <taxon>Lophotrochozoa</taxon>
        <taxon>Mollusca</taxon>
        <taxon>Bivalvia</taxon>
        <taxon>Autobranchia</taxon>
        <taxon>Pteriomorphia</taxon>
        <taxon>Mytilida</taxon>
        <taxon>Mytiloidea</taxon>
        <taxon>Mytilidae</taxon>
        <taxon>Mytilinae</taxon>
        <taxon>Mytilus</taxon>
    </lineage>
</organism>